<reference evidence="2" key="2">
    <citation type="submission" date="2020-05" db="UniProtKB">
        <authorList>
            <consortium name="EnsemblMetazoa"/>
        </authorList>
    </citation>
    <scope>IDENTIFICATION</scope>
    <source>
        <strain evidence="2">IAEA</strain>
    </source>
</reference>
<name>A0A1B0BH78_9MUSC</name>
<dbReference type="InterPro" id="IPR009465">
    <property type="entry name" value="Spondin_N"/>
</dbReference>
<proteinExistence type="predicted"/>
<dbReference type="VEuPathDB" id="VectorBase:GPPI029961"/>
<protein>
    <recommendedName>
        <fullName evidence="1">Spondin domain-containing protein</fullName>
    </recommendedName>
</protein>
<keyword evidence="3" id="KW-1185">Reference proteome</keyword>
<dbReference type="EMBL" id="JXJN01014212">
    <property type="status" value="NOT_ANNOTATED_CDS"/>
    <property type="molecule type" value="Genomic_DNA"/>
</dbReference>
<dbReference type="Proteomes" id="UP000092460">
    <property type="component" value="Unassembled WGS sequence"/>
</dbReference>
<dbReference type="STRING" id="67801.A0A1B0BH78"/>
<evidence type="ECO:0000259" key="1">
    <source>
        <dbReference type="PROSITE" id="PS51020"/>
    </source>
</evidence>
<reference evidence="3" key="1">
    <citation type="submission" date="2015-01" db="EMBL/GenBank/DDBJ databases">
        <authorList>
            <person name="Aksoy S."/>
            <person name="Warren W."/>
            <person name="Wilson R.K."/>
        </authorList>
    </citation>
    <scope>NUCLEOTIDE SEQUENCE [LARGE SCALE GENOMIC DNA]</scope>
    <source>
        <strain evidence="3">IAEA</strain>
    </source>
</reference>
<organism evidence="2 3">
    <name type="scientific">Glossina palpalis gambiensis</name>
    <dbReference type="NCBI Taxonomy" id="67801"/>
    <lineage>
        <taxon>Eukaryota</taxon>
        <taxon>Metazoa</taxon>
        <taxon>Ecdysozoa</taxon>
        <taxon>Arthropoda</taxon>
        <taxon>Hexapoda</taxon>
        <taxon>Insecta</taxon>
        <taxon>Pterygota</taxon>
        <taxon>Neoptera</taxon>
        <taxon>Endopterygota</taxon>
        <taxon>Diptera</taxon>
        <taxon>Brachycera</taxon>
        <taxon>Muscomorpha</taxon>
        <taxon>Hippoboscoidea</taxon>
        <taxon>Glossinidae</taxon>
        <taxon>Glossina</taxon>
    </lineage>
</organism>
<dbReference type="PROSITE" id="PS51020">
    <property type="entry name" value="SPONDIN"/>
    <property type="match status" value="1"/>
</dbReference>
<evidence type="ECO:0000313" key="3">
    <source>
        <dbReference type="Proteomes" id="UP000092460"/>
    </source>
</evidence>
<dbReference type="EnsemblMetazoa" id="GPPI029961-RA">
    <property type="protein sequence ID" value="GPPI029961-PA"/>
    <property type="gene ID" value="GPPI029961"/>
</dbReference>
<dbReference type="Pfam" id="PF06468">
    <property type="entry name" value="Spond_N"/>
    <property type="match status" value="1"/>
</dbReference>
<accession>A0A1B0BH78</accession>
<feature type="domain" description="Spondin" evidence="1">
    <location>
        <begin position="1"/>
        <end position="51"/>
    </location>
</feature>
<dbReference type="AlphaFoldDB" id="A0A1B0BH78"/>
<sequence>MDDCSRKEALDFDLYPWNAGTATGISYMSPILETQPRERMYRITRMYPEDPPVKLLAKRVFTGRNSGELPIWIK</sequence>
<evidence type="ECO:0000313" key="2">
    <source>
        <dbReference type="EnsemblMetazoa" id="GPPI029961-PA"/>
    </source>
</evidence>